<sequence>MTRSISDDDGAPSFVPASTLKMLMSGVHIATPEERMAEDVARIERALAVIERAMAGA</sequence>
<comment type="caution">
    <text evidence="1">The sequence shown here is derived from an EMBL/GenBank/DDBJ whole genome shotgun (WGS) entry which is preliminary data.</text>
</comment>
<dbReference type="AlphaFoldDB" id="A0A2W7KFV1"/>
<keyword evidence="2" id="KW-1185">Reference proteome</keyword>
<evidence type="ECO:0000313" key="1">
    <source>
        <dbReference type="EMBL" id="PZW46549.1"/>
    </source>
</evidence>
<protein>
    <submittedName>
        <fullName evidence="1">Uncharacterized protein</fullName>
    </submittedName>
</protein>
<dbReference type="RefSeq" id="WP_158537179.1">
    <property type="nucleotide sequence ID" value="NZ_QKYU01000009.1"/>
</dbReference>
<name>A0A2W7KFV1_9PROT</name>
<accession>A0A2W7KFV1</accession>
<reference evidence="1 2" key="1">
    <citation type="submission" date="2018-06" db="EMBL/GenBank/DDBJ databases">
        <title>Genomic Encyclopedia of Archaeal and Bacterial Type Strains, Phase II (KMG-II): from individual species to whole genera.</title>
        <authorList>
            <person name="Goeker M."/>
        </authorList>
    </citation>
    <scope>NUCLEOTIDE SEQUENCE [LARGE SCALE GENOMIC DNA]</scope>
    <source>
        <strain evidence="1 2">DSM 24525</strain>
    </source>
</reference>
<proteinExistence type="predicted"/>
<organism evidence="1 2">
    <name type="scientific">Humitalea rosea</name>
    <dbReference type="NCBI Taxonomy" id="990373"/>
    <lineage>
        <taxon>Bacteria</taxon>
        <taxon>Pseudomonadati</taxon>
        <taxon>Pseudomonadota</taxon>
        <taxon>Alphaproteobacteria</taxon>
        <taxon>Acetobacterales</taxon>
        <taxon>Roseomonadaceae</taxon>
        <taxon>Humitalea</taxon>
    </lineage>
</organism>
<gene>
    <name evidence="1" type="ORF">C8P66_10946</name>
</gene>
<dbReference type="EMBL" id="QKYU01000009">
    <property type="protein sequence ID" value="PZW46549.1"/>
    <property type="molecule type" value="Genomic_DNA"/>
</dbReference>
<dbReference type="Proteomes" id="UP000249688">
    <property type="component" value="Unassembled WGS sequence"/>
</dbReference>
<evidence type="ECO:0000313" key="2">
    <source>
        <dbReference type="Proteomes" id="UP000249688"/>
    </source>
</evidence>